<gene>
    <name evidence="2" type="ORF">KSF_081340</name>
</gene>
<keyword evidence="1" id="KW-0812">Transmembrane</keyword>
<accession>A0A8J3IXX5</accession>
<organism evidence="2 3">
    <name type="scientific">Reticulibacter mediterranei</name>
    <dbReference type="NCBI Taxonomy" id="2778369"/>
    <lineage>
        <taxon>Bacteria</taxon>
        <taxon>Bacillati</taxon>
        <taxon>Chloroflexota</taxon>
        <taxon>Ktedonobacteria</taxon>
        <taxon>Ktedonobacterales</taxon>
        <taxon>Reticulibacteraceae</taxon>
        <taxon>Reticulibacter</taxon>
    </lineage>
</organism>
<sequence length="234" mass="26357">MENVAASSVTEQKASKAATILSLLSSIVINAALPIVIYWALKTYAGSSDFVALVASGVPSLIDSIVGVIRRKRIDLLAGIVLFGIITSLVTMALGGSPKVYLIRESFFTAVFGLAYLVSLFFPRPLAFYFARHFATGNNPENIRWFDSLWQYQQFRHTMRVVTVVWGIGFLFEAALRTYLVIILSIEQFLIISPFVLYGIIGALVIWMFLYSRQGRKRGEELRQRMQAEQRQEM</sequence>
<keyword evidence="1" id="KW-0472">Membrane</keyword>
<comment type="caution">
    <text evidence="2">The sequence shown here is derived from an EMBL/GenBank/DDBJ whole genome shotgun (WGS) entry which is preliminary data.</text>
</comment>
<keyword evidence="1" id="KW-1133">Transmembrane helix</keyword>
<feature type="transmembrane region" description="Helical" evidence="1">
    <location>
        <begin position="76"/>
        <end position="95"/>
    </location>
</feature>
<evidence type="ECO:0000256" key="1">
    <source>
        <dbReference type="SAM" id="Phobius"/>
    </source>
</evidence>
<feature type="transmembrane region" description="Helical" evidence="1">
    <location>
        <begin position="189"/>
        <end position="210"/>
    </location>
</feature>
<feature type="transmembrane region" description="Helical" evidence="1">
    <location>
        <begin position="161"/>
        <end position="183"/>
    </location>
</feature>
<evidence type="ECO:0000313" key="3">
    <source>
        <dbReference type="Proteomes" id="UP000597444"/>
    </source>
</evidence>
<proteinExistence type="predicted"/>
<feature type="transmembrane region" description="Helical" evidence="1">
    <location>
        <begin position="20"/>
        <end position="41"/>
    </location>
</feature>
<dbReference type="Proteomes" id="UP000597444">
    <property type="component" value="Unassembled WGS sequence"/>
</dbReference>
<dbReference type="AlphaFoldDB" id="A0A8J3IXX5"/>
<dbReference type="RefSeq" id="WP_220208855.1">
    <property type="nucleotide sequence ID" value="NZ_BNJK01000002.1"/>
</dbReference>
<evidence type="ECO:0000313" key="2">
    <source>
        <dbReference type="EMBL" id="GHO98086.1"/>
    </source>
</evidence>
<reference evidence="2" key="1">
    <citation type="submission" date="2020-10" db="EMBL/GenBank/DDBJ databases">
        <title>Taxonomic study of unclassified bacteria belonging to the class Ktedonobacteria.</title>
        <authorList>
            <person name="Yabe S."/>
            <person name="Wang C.M."/>
            <person name="Zheng Y."/>
            <person name="Sakai Y."/>
            <person name="Cavaletti L."/>
            <person name="Monciardini P."/>
            <person name="Donadio S."/>
        </authorList>
    </citation>
    <scope>NUCLEOTIDE SEQUENCE</scope>
    <source>
        <strain evidence="2">ID150040</strain>
    </source>
</reference>
<dbReference type="EMBL" id="BNJK01000002">
    <property type="protein sequence ID" value="GHO98086.1"/>
    <property type="molecule type" value="Genomic_DNA"/>
</dbReference>
<protein>
    <recommendedName>
        <fullName evidence="4">DUF3159 domain-containing protein</fullName>
    </recommendedName>
</protein>
<dbReference type="NCBIfam" id="NF041646">
    <property type="entry name" value="VC0807_fam"/>
    <property type="match status" value="1"/>
</dbReference>
<feature type="transmembrane region" description="Helical" evidence="1">
    <location>
        <begin position="101"/>
        <end position="122"/>
    </location>
</feature>
<name>A0A8J3IXX5_9CHLR</name>
<evidence type="ECO:0008006" key="4">
    <source>
        <dbReference type="Google" id="ProtNLM"/>
    </source>
</evidence>
<feature type="transmembrane region" description="Helical" evidence="1">
    <location>
        <begin position="47"/>
        <end position="69"/>
    </location>
</feature>
<keyword evidence="3" id="KW-1185">Reference proteome</keyword>